<feature type="non-terminal residue" evidence="4">
    <location>
        <position position="1"/>
    </location>
</feature>
<evidence type="ECO:0000259" key="2">
    <source>
        <dbReference type="PROSITE" id="PS50033"/>
    </source>
</evidence>
<protein>
    <submittedName>
        <fullName evidence="4">Protein tyrosine phosphatase shp1/cofactor for p97 atpase-mediated vesicle membrane fusion</fullName>
    </submittedName>
</protein>
<dbReference type="GO" id="GO:0000045">
    <property type="term" value="P:autophagosome assembly"/>
    <property type="evidence" value="ECO:0007669"/>
    <property type="project" value="TreeGrafter"/>
</dbReference>
<dbReference type="SUPFAM" id="SSF102848">
    <property type="entry name" value="NSFL1 (p97 ATPase) cofactor p47, SEP domain"/>
    <property type="match status" value="1"/>
</dbReference>
<dbReference type="InterPro" id="IPR036241">
    <property type="entry name" value="NSFL1C_SEP_dom_sf"/>
</dbReference>
<feature type="domain" description="SEP" evidence="3">
    <location>
        <begin position="162"/>
        <end position="226"/>
    </location>
</feature>
<dbReference type="GO" id="GO:0007030">
    <property type="term" value="P:Golgi organization"/>
    <property type="evidence" value="ECO:0007669"/>
    <property type="project" value="TreeGrafter"/>
</dbReference>
<dbReference type="InterPro" id="IPR001012">
    <property type="entry name" value="UBX_dom"/>
</dbReference>
<accession>A0A0V0GAK4</accession>
<dbReference type="InterPro" id="IPR012989">
    <property type="entry name" value="SEP_domain"/>
</dbReference>
<dbReference type="PROSITE" id="PS51399">
    <property type="entry name" value="SEP"/>
    <property type="match status" value="1"/>
</dbReference>
<reference evidence="4" key="1">
    <citation type="journal article" date="2018" name="J. Proteomics">
        <title>Exploring the molecular complexity of Triatoma dimidiata sialome.</title>
        <authorList>
            <person name="Santiago P.B."/>
            <person name="de Araujo C.N."/>
            <person name="Charneau S."/>
            <person name="Bastos I.M.D."/>
            <person name="Assumpcao T.C.F."/>
            <person name="Queiroz R.M.L."/>
            <person name="Praca Y.R."/>
            <person name="Cordeiro T.M."/>
            <person name="Garcia C.H.S."/>
            <person name="da Silva I.G."/>
            <person name="Raiol T."/>
            <person name="Motta F.N."/>
            <person name="de Araujo Oliveira J.V."/>
            <person name="de Sousa M.V."/>
            <person name="Ribeiro J.M.C."/>
            <person name="de Santana J.M."/>
        </authorList>
    </citation>
    <scope>NUCLEOTIDE SEQUENCE</scope>
    <source>
        <strain evidence="4">Santander</strain>
        <tissue evidence="4">Salivary glands</tissue>
    </source>
</reference>
<dbReference type="CDD" id="cd14348">
    <property type="entry name" value="UBA_p47"/>
    <property type="match status" value="1"/>
</dbReference>
<dbReference type="SMART" id="SM00553">
    <property type="entry name" value="SEP"/>
    <property type="match status" value="1"/>
</dbReference>
<dbReference type="Gene3D" id="3.10.20.90">
    <property type="entry name" value="Phosphatidylinositol 3-kinase Catalytic Subunit, Chain A, domain 1"/>
    <property type="match status" value="1"/>
</dbReference>
<dbReference type="GO" id="GO:0043130">
    <property type="term" value="F:ubiquitin binding"/>
    <property type="evidence" value="ECO:0007669"/>
    <property type="project" value="TreeGrafter"/>
</dbReference>
<name>A0A0V0GAK4_TRIDM</name>
<feature type="region of interest" description="Disordered" evidence="1">
    <location>
        <begin position="132"/>
        <end position="153"/>
    </location>
</feature>
<dbReference type="SMART" id="SM00166">
    <property type="entry name" value="UBX"/>
    <property type="match status" value="1"/>
</dbReference>
<dbReference type="PROSITE" id="PS50033">
    <property type="entry name" value="UBX"/>
    <property type="match status" value="1"/>
</dbReference>
<dbReference type="AlphaFoldDB" id="A0A0V0GAK4"/>
<proteinExistence type="predicted"/>
<organism evidence="4">
    <name type="scientific">Triatoma dimidiata</name>
    <name type="common">Kissing bug</name>
    <name type="synonym">Meccus dimidiatus</name>
    <dbReference type="NCBI Taxonomy" id="72491"/>
    <lineage>
        <taxon>Eukaryota</taxon>
        <taxon>Metazoa</taxon>
        <taxon>Ecdysozoa</taxon>
        <taxon>Arthropoda</taxon>
        <taxon>Hexapoda</taxon>
        <taxon>Insecta</taxon>
        <taxon>Pterygota</taxon>
        <taxon>Neoptera</taxon>
        <taxon>Paraneoptera</taxon>
        <taxon>Hemiptera</taxon>
        <taxon>Heteroptera</taxon>
        <taxon>Panheteroptera</taxon>
        <taxon>Cimicomorpha</taxon>
        <taxon>Reduviidae</taxon>
        <taxon>Triatominae</taxon>
        <taxon>Triatoma</taxon>
    </lineage>
</organism>
<dbReference type="PANTHER" id="PTHR23333">
    <property type="entry name" value="UBX DOMAIN CONTAINING PROTEIN"/>
    <property type="match status" value="1"/>
</dbReference>
<dbReference type="EMBL" id="GECL01001847">
    <property type="protein sequence ID" value="JAP04277.1"/>
    <property type="molecule type" value="Transcribed_RNA"/>
</dbReference>
<dbReference type="GO" id="GO:0061025">
    <property type="term" value="P:membrane fusion"/>
    <property type="evidence" value="ECO:0007669"/>
    <property type="project" value="TreeGrafter"/>
</dbReference>
<dbReference type="SUPFAM" id="SSF54236">
    <property type="entry name" value="Ubiquitin-like"/>
    <property type="match status" value="1"/>
</dbReference>
<evidence type="ECO:0000256" key="1">
    <source>
        <dbReference type="SAM" id="MobiDB-lite"/>
    </source>
</evidence>
<dbReference type="Pfam" id="PF08059">
    <property type="entry name" value="SEP"/>
    <property type="match status" value="1"/>
</dbReference>
<dbReference type="PANTHER" id="PTHR23333:SF20">
    <property type="entry name" value="NSFL1 COFACTOR P47"/>
    <property type="match status" value="1"/>
</dbReference>
<dbReference type="GO" id="GO:0005634">
    <property type="term" value="C:nucleus"/>
    <property type="evidence" value="ECO:0007669"/>
    <property type="project" value="TreeGrafter"/>
</dbReference>
<dbReference type="Gene3D" id="3.30.420.210">
    <property type="entry name" value="SEP domain"/>
    <property type="match status" value="1"/>
</dbReference>
<dbReference type="GO" id="GO:0005829">
    <property type="term" value="C:cytosol"/>
    <property type="evidence" value="ECO:0007669"/>
    <property type="project" value="TreeGrafter"/>
</dbReference>
<dbReference type="CDD" id="cd01770">
    <property type="entry name" value="UBX_UBXN2"/>
    <property type="match status" value="1"/>
</dbReference>
<dbReference type="GO" id="GO:0031468">
    <property type="term" value="P:nuclear membrane reassembly"/>
    <property type="evidence" value="ECO:0007669"/>
    <property type="project" value="TreeGrafter"/>
</dbReference>
<dbReference type="Gene3D" id="1.10.8.10">
    <property type="entry name" value="DNA helicase RuvA subunit, C-terminal domain"/>
    <property type="match status" value="1"/>
</dbReference>
<feature type="domain" description="UBX" evidence="2">
    <location>
        <begin position="270"/>
        <end position="347"/>
    </location>
</feature>
<evidence type="ECO:0000259" key="3">
    <source>
        <dbReference type="PROSITE" id="PS51399"/>
    </source>
</evidence>
<dbReference type="GO" id="GO:0043161">
    <property type="term" value="P:proteasome-mediated ubiquitin-dependent protein catabolic process"/>
    <property type="evidence" value="ECO:0007669"/>
    <property type="project" value="TreeGrafter"/>
</dbReference>
<dbReference type="InterPro" id="IPR029071">
    <property type="entry name" value="Ubiquitin-like_domsf"/>
</dbReference>
<sequence>ENGKFFLESARWNIELALANFFDLSFSALIDSTTEMDGESKATQGTYFKNEVSASKKAKSDNTMANVVQEASVSDSTSPNINNDIGQAFFAGGSVSSGQQILGPPANTASVIMDMFHTARRSFFAVGDPTVSESSFQGQGQRLGRTSEESQEIEGDNNVQNLVDMVLRVWSNGFTVDEGPLRNIENSRDREFLHLITTGQVPPEIAPSNGSAVRLKVEDHRFEIFKKHPKKQVPFSGQGHVLGSNVPQTSDQDLETNMEIEELLTIPIDKNLPVTTVQLRLTDGRRVKVRLNHSHTIGDLRNYITTLGPQYSSGNFRLLTSFPSKELNDNNVTVEQAGILNSLVLLGVK</sequence>
<dbReference type="Pfam" id="PF00789">
    <property type="entry name" value="UBX"/>
    <property type="match status" value="1"/>
</dbReference>
<evidence type="ECO:0000313" key="4">
    <source>
        <dbReference type="EMBL" id="JAP04277.1"/>
    </source>
</evidence>